<organism evidence="1">
    <name type="scientific">Arundo donax</name>
    <name type="common">Giant reed</name>
    <name type="synonym">Donax arundinaceus</name>
    <dbReference type="NCBI Taxonomy" id="35708"/>
    <lineage>
        <taxon>Eukaryota</taxon>
        <taxon>Viridiplantae</taxon>
        <taxon>Streptophyta</taxon>
        <taxon>Embryophyta</taxon>
        <taxon>Tracheophyta</taxon>
        <taxon>Spermatophyta</taxon>
        <taxon>Magnoliopsida</taxon>
        <taxon>Liliopsida</taxon>
        <taxon>Poales</taxon>
        <taxon>Poaceae</taxon>
        <taxon>PACMAD clade</taxon>
        <taxon>Arundinoideae</taxon>
        <taxon>Arundineae</taxon>
        <taxon>Arundo</taxon>
    </lineage>
</organism>
<sequence length="29" mass="3196">MFPEYIGSAASRPVFVTSKTHQGNINPFV</sequence>
<accession>A0A0A9E5U8</accession>
<dbReference type="AlphaFoldDB" id="A0A0A9E5U8"/>
<evidence type="ECO:0000313" key="1">
    <source>
        <dbReference type="EMBL" id="JAD91367.1"/>
    </source>
</evidence>
<name>A0A0A9E5U8_ARUDO</name>
<protein>
    <submittedName>
        <fullName evidence="1">Uncharacterized protein</fullName>
    </submittedName>
</protein>
<proteinExistence type="predicted"/>
<reference evidence="1" key="2">
    <citation type="journal article" date="2015" name="Data Brief">
        <title>Shoot transcriptome of the giant reed, Arundo donax.</title>
        <authorList>
            <person name="Barrero R.A."/>
            <person name="Guerrero F.D."/>
            <person name="Moolhuijzen P."/>
            <person name="Goolsby J.A."/>
            <person name="Tidwell J."/>
            <person name="Bellgard S.E."/>
            <person name="Bellgard M.I."/>
        </authorList>
    </citation>
    <scope>NUCLEOTIDE SEQUENCE</scope>
    <source>
        <tissue evidence="1">Shoot tissue taken approximately 20 cm above the soil surface</tissue>
    </source>
</reference>
<dbReference type="EMBL" id="GBRH01206528">
    <property type="protein sequence ID" value="JAD91367.1"/>
    <property type="molecule type" value="Transcribed_RNA"/>
</dbReference>
<reference evidence="1" key="1">
    <citation type="submission" date="2014-09" db="EMBL/GenBank/DDBJ databases">
        <authorList>
            <person name="Magalhaes I.L.F."/>
            <person name="Oliveira U."/>
            <person name="Santos F.R."/>
            <person name="Vidigal T.H.D.A."/>
            <person name="Brescovit A.D."/>
            <person name="Santos A.J."/>
        </authorList>
    </citation>
    <scope>NUCLEOTIDE SEQUENCE</scope>
    <source>
        <tissue evidence="1">Shoot tissue taken approximately 20 cm above the soil surface</tissue>
    </source>
</reference>